<sequence>MDASLDKEAALRTAPACNLNGNWHYQFRVLLLGDSTVGKTSLLRSYTERCFVPDPFPTVGVEFYSKVMELPPGIKVKLQLWDTAGQERFRSITRSCYRNVVGVFLVFDMTNRSSFENIFEWHNEVTTAQVMDKVIFLLIGHKSDLQSEYRVSTEEAEGMATCLGTRFIGTSAKDNTNVDLAFDTMTNAIYEALRSKEIDLLEGWDGVKVIHKKPSSSHQRKKKKKPEDKCWC</sequence>
<gene>
    <name evidence="1" type="primary">RAB42</name>
    <name evidence="1" type="ORF">K3G42_026532</name>
</gene>
<organism evidence="1 2">
    <name type="scientific">Sphaerodactylus townsendi</name>
    <dbReference type="NCBI Taxonomy" id="933632"/>
    <lineage>
        <taxon>Eukaryota</taxon>
        <taxon>Metazoa</taxon>
        <taxon>Chordata</taxon>
        <taxon>Craniata</taxon>
        <taxon>Vertebrata</taxon>
        <taxon>Euteleostomi</taxon>
        <taxon>Lepidosauria</taxon>
        <taxon>Squamata</taxon>
        <taxon>Bifurcata</taxon>
        <taxon>Gekkota</taxon>
        <taxon>Sphaerodactylidae</taxon>
        <taxon>Sphaerodactylus</taxon>
    </lineage>
</organism>
<comment type="caution">
    <text evidence="1">The sequence shown here is derived from an EMBL/GenBank/DDBJ whole genome shotgun (WGS) entry which is preliminary data.</text>
</comment>
<evidence type="ECO:0000313" key="2">
    <source>
        <dbReference type="Proteomes" id="UP000827872"/>
    </source>
</evidence>
<evidence type="ECO:0000313" key="1">
    <source>
        <dbReference type="EMBL" id="KAH8007915.1"/>
    </source>
</evidence>
<dbReference type="EMBL" id="CM037619">
    <property type="protein sequence ID" value="KAH8007915.1"/>
    <property type="molecule type" value="Genomic_DNA"/>
</dbReference>
<proteinExistence type="predicted"/>
<keyword evidence="2" id="KW-1185">Reference proteome</keyword>
<name>A0ACB8FRJ2_9SAUR</name>
<dbReference type="Proteomes" id="UP000827872">
    <property type="component" value="Linkage Group LG06"/>
</dbReference>
<protein>
    <submittedName>
        <fullName evidence="1">Ras- protein Rab-42</fullName>
    </submittedName>
</protein>
<accession>A0ACB8FRJ2</accession>
<reference evidence="1" key="1">
    <citation type="submission" date="2021-08" db="EMBL/GenBank/DDBJ databases">
        <title>The first chromosome-level gecko genome reveals the dynamic sex chromosomes of Neotropical dwarf geckos (Sphaerodactylidae: Sphaerodactylus).</title>
        <authorList>
            <person name="Pinto B.J."/>
            <person name="Keating S.E."/>
            <person name="Gamble T."/>
        </authorList>
    </citation>
    <scope>NUCLEOTIDE SEQUENCE</scope>
    <source>
        <strain evidence="1">TG3544</strain>
    </source>
</reference>